<gene>
    <name evidence="1" type="ORF">NOO_LOCUS13795</name>
</gene>
<dbReference type="WBParaSite" id="nOo.2.0.1.t13795-RA">
    <property type="protein sequence ID" value="nOo.2.0.1.t13795-RA"/>
    <property type="gene ID" value="nOo.2.0.1.g13795"/>
</dbReference>
<dbReference type="PANTHER" id="PTHR45786:SF74">
    <property type="entry name" value="ATP-DEPENDENT DNA HELICASE"/>
    <property type="match status" value="1"/>
</dbReference>
<dbReference type="AlphaFoldDB" id="A0A182F032"/>
<proteinExistence type="predicted"/>
<accession>A0A182F032</accession>
<dbReference type="PANTHER" id="PTHR45786">
    <property type="entry name" value="DNA BINDING PROTEIN-LIKE"/>
    <property type="match status" value="1"/>
</dbReference>
<keyword evidence="2" id="KW-1185">Reference proteome</keyword>
<evidence type="ECO:0000313" key="2">
    <source>
        <dbReference type="Proteomes" id="UP000271087"/>
    </source>
</evidence>
<dbReference type="OrthoDB" id="10051381at2759"/>
<dbReference type="EMBL" id="UYRW01018955">
    <property type="protein sequence ID" value="VDN05605.1"/>
    <property type="molecule type" value="Genomic_DNA"/>
</dbReference>
<dbReference type="Proteomes" id="UP000271087">
    <property type="component" value="Unassembled WGS sequence"/>
</dbReference>
<dbReference type="STRING" id="42157.A0A182F032"/>
<evidence type="ECO:0000313" key="1">
    <source>
        <dbReference type="EMBL" id="VDN05605.1"/>
    </source>
</evidence>
<reference evidence="3" key="1">
    <citation type="submission" date="2016-06" db="UniProtKB">
        <authorList>
            <consortium name="WormBaseParasite"/>
        </authorList>
    </citation>
    <scope>IDENTIFICATION</scope>
</reference>
<protein>
    <submittedName>
        <fullName evidence="3">ATP-dependent DNA helicase</fullName>
    </submittedName>
</protein>
<sequence length="144" mass="16281">AQPSRDFNRLAFRYNPADNYNLNPHFLIGTMNEVCPYCKALKFKGEAKGMCCAAGKIKLPQLEEPSEPLKTLLAGYSAESKRFLSKIRKYNSCFQMTSFGAEIVTTHFMPTFKVKGQIYHKAGSLLPLPDGQHKFLQMYFIGDS</sequence>
<name>A0A182F032_ONCOC</name>
<reference evidence="1 2" key="2">
    <citation type="submission" date="2018-08" db="EMBL/GenBank/DDBJ databases">
        <authorList>
            <person name="Laetsch R D."/>
            <person name="Stevens L."/>
            <person name="Kumar S."/>
            <person name="Blaxter L. M."/>
        </authorList>
    </citation>
    <scope>NUCLEOTIDE SEQUENCE [LARGE SCALE GENOMIC DNA]</scope>
</reference>
<organism evidence="3">
    <name type="scientific">Onchocerca ochengi</name>
    <name type="common">Filarial nematode worm</name>
    <dbReference type="NCBI Taxonomy" id="42157"/>
    <lineage>
        <taxon>Eukaryota</taxon>
        <taxon>Metazoa</taxon>
        <taxon>Ecdysozoa</taxon>
        <taxon>Nematoda</taxon>
        <taxon>Chromadorea</taxon>
        <taxon>Rhabditida</taxon>
        <taxon>Spirurina</taxon>
        <taxon>Spiruromorpha</taxon>
        <taxon>Filarioidea</taxon>
        <taxon>Onchocercidae</taxon>
        <taxon>Onchocerca</taxon>
    </lineage>
</organism>
<evidence type="ECO:0000313" key="3">
    <source>
        <dbReference type="WBParaSite" id="nOo.2.0.1.t13795-RA"/>
    </source>
</evidence>